<name>A0A4Y7XBG9_9GAMM</name>
<evidence type="ECO:0000256" key="1">
    <source>
        <dbReference type="SAM" id="Coils"/>
    </source>
</evidence>
<proteinExistence type="predicted"/>
<sequence>MLVYANKFIFEPKNGTEQIIQLVAKWVGQRAKQHVDAERLAEGIRELRLKDGSTLTSRATVSVDKKATYPYVFGVQLSHRDEKVSGRKWITEVGLRQESAGKPIECSLLLKTDEVSARVTDPIQVTRPKLVQQLIQECSPVGQTPGLNVKRLNGESALAFLHEVEREEREHPIVLISCDRDGVYPVESERLRSILVGLSDVVEVPASVDTFAIEEIVGRRYIAFGGAINIIFPARKGDRGWFCETVLFRPSAIVDFQAEGKRVESEVLAAITHRTNLPYSWRHISLEMVNQAVLRGQLARMLERAKESDNSEELGEYIALLESADQELLAKDSELARMRSEYEEKEREARKLQADIANLKHALSGRQASEDNQDDDVVEALAPLRESIAAVLKGNPSLQQALELISSLYAERIVVLDAAISSAKESDRGGFRFGDKAFELLSKLANEYWQALADGKGDQHAKAAFGHNAYAQNEGQALSGPGKQRRTFVYHGKTFLMEKHLKSGVKDSLAETLRIHFEWVAEEKRLVIGHCGKHLDF</sequence>
<organism evidence="2 3">
    <name type="scientific">Alkanindiges illinoisensis</name>
    <dbReference type="NCBI Taxonomy" id="197183"/>
    <lineage>
        <taxon>Bacteria</taxon>
        <taxon>Pseudomonadati</taxon>
        <taxon>Pseudomonadota</taxon>
        <taxon>Gammaproteobacteria</taxon>
        <taxon>Moraxellales</taxon>
        <taxon>Moraxellaceae</taxon>
        <taxon>Alkanindiges</taxon>
    </lineage>
</organism>
<keyword evidence="1" id="KW-0175">Coiled coil</keyword>
<dbReference type="Proteomes" id="UP000297834">
    <property type="component" value="Unassembled WGS sequence"/>
</dbReference>
<reference evidence="2 3" key="1">
    <citation type="submission" date="2019-03" db="EMBL/GenBank/DDBJ databases">
        <title>Alkanindiges illinoisensis: a potential pathogenic isolated from ascites of a gastric cancer patient with abdominal metastasis.</title>
        <authorList>
            <person name="Hu X."/>
            <person name="Yang B."/>
            <person name="Yan X."/>
            <person name="Lin L."/>
            <person name="Zhao H."/>
            <person name="Zhou F."/>
            <person name="Su B."/>
            <person name="Chen J."/>
            <person name="Rui Y."/>
            <person name="Wang Q."/>
            <person name="Zheng L."/>
        </authorList>
    </citation>
    <scope>NUCLEOTIDE SEQUENCE [LARGE SCALE GENOMIC DNA]</scope>
    <source>
        <strain evidence="2 3">NFYY 23406</strain>
    </source>
</reference>
<gene>
    <name evidence="2" type="ORF">E2B99_09005</name>
</gene>
<accession>A0A4Y7XBG9</accession>
<dbReference type="RefSeq" id="WP_134244654.1">
    <property type="nucleotide sequence ID" value="NZ_SNTY01000035.1"/>
</dbReference>
<comment type="caution">
    <text evidence="2">The sequence shown here is derived from an EMBL/GenBank/DDBJ whole genome shotgun (WGS) entry which is preliminary data.</text>
</comment>
<dbReference type="EMBL" id="SNTY01000035">
    <property type="protein sequence ID" value="TEU25818.1"/>
    <property type="molecule type" value="Genomic_DNA"/>
</dbReference>
<dbReference type="OrthoDB" id="6963491at2"/>
<keyword evidence="3" id="KW-1185">Reference proteome</keyword>
<protein>
    <submittedName>
        <fullName evidence="2">Uncharacterized protein</fullName>
    </submittedName>
</protein>
<evidence type="ECO:0000313" key="3">
    <source>
        <dbReference type="Proteomes" id="UP000297834"/>
    </source>
</evidence>
<evidence type="ECO:0000313" key="2">
    <source>
        <dbReference type="EMBL" id="TEU25818.1"/>
    </source>
</evidence>
<dbReference type="AlphaFoldDB" id="A0A4Y7XBG9"/>
<feature type="coiled-coil region" evidence="1">
    <location>
        <begin position="321"/>
        <end position="362"/>
    </location>
</feature>